<proteinExistence type="predicted"/>
<sequence length="116" mass="12558">MNAQDAQRLVTPHMERFLDDGRKSGSMIFGLNWGSRVPCPGAVMFGMASGVSSMVMSQAICSTIGWLTGGYRVKTASLSTCFLIKYCTKDGGLVILCGFLRLIGGENYPTFWGSPF</sequence>
<accession>A0A1W1WD11</accession>
<dbReference type="AlphaFoldDB" id="A0A1W1WD11"/>
<protein>
    <submittedName>
        <fullName evidence="1">Uncharacterized protein</fullName>
    </submittedName>
</protein>
<evidence type="ECO:0000313" key="2">
    <source>
        <dbReference type="Proteomes" id="UP000192660"/>
    </source>
</evidence>
<name>A0A1W1WD11_SULTA</name>
<keyword evidence="2" id="KW-1185">Reference proteome</keyword>
<reference evidence="2" key="1">
    <citation type="submission" date="2017-04" db="EMBL/GenBank/DDBJ databases">
        <authorList>
            <person name="Varghese N."/>
            <person name="Submissions S."/>
        </authorList>
    </citation>
    <scope>NUCLEOTIDE SEQUENCE [LARGE SCALE GENOMIC DNA]</scope>
    <source>
        <strain evidence="2">DSM 9293</strain>
    </source>
</reference>
<gene>
    <name evidence="1" type="ORF">SAMN00768000_1440</name>
</gene>
<dbReference type="RefSeq" id="WP_020375455.1">
    <property type="nucleotide sequence ID" value="NZ_FWWY01000001.1"/>
</dbReference>
<dbReference type="EMBL" id="FWWY01000001">
    <property type="protein sequence ID" value="SMC04059.1"/>
    <property type="molecule type" value="Genomic_DNA"/>
</dbReference>
<evidence type="ECO:0000313" key="1">
    <source>
        <dbReference type="EMBL" id="SMC04059.1"/>
    </source>
</evidence>
<dbReference type="Proteomes" id="UP000192660">
    <property type="component" value="Unassembled WGS sequence"/>
</dbReference>
<organism evidence="1 2">
    <name type="scientific">Sulfobacillus thermosulfidooxidans (strain DSM 9293 / VKM B-1269 / AT-1)</name>
    <dbReference type="NCBI Taxonomy" id="929705"/>
    <lineage>
        <taxon>Bacteria</taxon>
        <taxon>Bacillati</taxon>
        <taxon>Bacillota</taxon>
        <taxon>Clostridia</taxon>
        <taxon>Eubacteriales</taxon>
        <taxon>Clostridiales Family XVII. Incertae Sedis</taxon>
        <taxon>Sulfobacillus</taxon>
    </lineage>
</organism>